<dbReference type="EMBL" id="BOPL01000009">
    <property type="protein sequence ID" value="GIK05782.1"/>
    <property type="molecule type" value="Genomic_DNA"/>
</dbReference>
<dbReference type="OrthoDB" id="4491196at2759"/>
<keyword evidence="2" id="KW-1185">Reference proteome</keyword>
<dbReference type="AlphaFoldDB" id="A0A9P3C1C2"/>
<comment type="caution">
    <text evidence="1">The sequence shown here is derived from an EMBL/GenBank/DDBJ whole genome shotgun (WGS) entry which is preliminary data.</text>
</comment>
<evidence type="ECO:0000313" key="2">
    <source>
        <dbReference type="Proteomes" id="UP000710440"/>
    </source>
</evidence>
<organism evidence="1 2">
    <name type="scientific">Aspergillus viridinutans</name>
    <dbReference type="NCBI Taxonomy" id="75553"/>
    <lineage>
        <taxon>Eukaryota</taxon>
        <taxon>Fungi</taxon>
        <taxon>Dikarya</taxon>
        <taxon>Ascomycota</taxon>
        <taxon>Pezizomycotina</taxon>
        <taxon>Eurotiomycetes</taxon>
        <taxon>Eurotiomycetidae</taxon>
        <taxon>Eurotiales</taxon>
        <taxon>Aspergillaceae</taxon>
        <taxon>Aspergillus</taxon>
        <taxon>Aspergillus subgen. Fumigati</taxon>
    </lineage>
</organism>
<gene>
    <name evidence="1" type="ORF">Aspvir_009895</name>
</gene>
<protein>
    <submittedName>
        <fullName evidence="1">Uncharacterized protein</fullName>
    </submittedName>
</protein>
<name>A0A9P3C1C2_ASPVI</name>
<dbReference type="RefSeq" id="XP_043128968.1">
    <property type="nucleotide sequence ID" value="XM_043273033.1"/>
</dbReference>
<accession>A0A9P3C1C2</accession>
<sequence>MKSGFEEEDPTAVFVADGGQDWYKRTVPKFEVSAVFLMVLEASTQQVYVEIDVYEGCEVLGKSLYTIW</sequence>
<evidence type="ECO:0000313" key="1">
    <source>
        <dbReference type="EMBL" id="GIK05782.1"/>
    </source>
</evidence>
<dbReference type="GeneID" id="66937877"/>
<reference evidence="1 2" key="1">
    <citation type="submission" date="2021-02" db="EMBL/GenBank/DDBJ databases">
        <title>Pan-genome distribution and transcriptional activeness of fungal secondary metabolism genes in Aspergillus section Fumigati.</title>
        <authorList>
            <person name="Takahashi H."/>
            <person name="Umemura M."/>
            <person name="Ninomiya A."/>
            <person name="Kusuya Y."/>
            <person name="Urayama S."/>
            <person name="Shimizu M."/>
            <person name="Watanabe A."/>
            <person name="Kamei K."/>
            <person name="Yaguchi T."/>
            <person name="Hagiwara D."/>
        </authorList>
    </citation>
    <scope>NUCLEOTIDE SEQUENCE [LARGE SCALE GENOMIC DNA]</scope>
    <source>
        <strain evidence="1 2">IFM 47045</strain>
    </source>
</reference>
<proteinExistence type="predicted"/>
<dbReference type="Proteomes" id="UP000710440">
    <property type="component" value="Unassembled WGS sequence"/>
</dbReference>